<dbReference type="AlphaFoldDB" id="A0A177C1F8"/>
<protein>
    <submittedName>
        <fullName evidence="1">Uncharacterized protein</fullName>
    </submittedName>
</protein>
<organism evidence="1 2">
    <name type="scientific">Paraphaeosphaeria sporulosa</name>
    <dbReference type="NCBI Taxonomy" id="1460663"/>
    <lineage>
        <taxon>Eukaryota</taxon>
        <taxon>Fungi</taxon>
        <taxon>Dikarya</taxon>
        <taxon>Ascomycota</taxon>
        <taxon>Pezizomycotina</taxon>
        <taxon>Dothideomycetes</taxon>
        <taxon>Pleosporomycetidae</taxon>
        <taxon>Pleosporales</taxon>
        <taxon>Massarineae</taxon>
        <taxon>Didymosphaeriaceae</taxon>
        <taxon>Paraphaeosphaeria</taxon>
    </lineage>
</organism>
<evidence type="ECO:0000313" key="2">
    <source>
        <dbReference type="Proteomes" id="UP000077069"/>
    </source>
</evidence>
<dbReference type="RefSeq" id="XP_018031631.1">
    <property type="nucleotide sequence ID" value="XM_018179380.1"/>
</dbReference>
<evidence type="ECO:0000313" key="1">
    <source>
        <dbReference type="EMBL" id="OAG01266.1"/>
    </source>
</evidence>
<dbReference type="GeneID" id="28762866"/>
<name>A0A177C1F8_9PLEO</name>
<dbReference type="EMBL" id="KV441558">
    <property type="protein sequence ID" value="OAG01266.1"/>
    <property type="molecule type" value="Genomic_DNA"/>
</dbReference>
<dbReference type="InParanoid" id="A0A177C1F8"/>
<dbReference type="OrthoDB" id="3778876at2759"/>
<keyword evidence="2" id="KW-1185">Reference proteome</keyword>
<reference evidence="1 2" key="1">
    <citation type="submission" date="2016-05" db="EMBL/GenBank/DDBJ databases">
        <title>Comparative analysis of secretome profiles of manganese(II)-oxidizing ascomycete fungi.</title>
        <authorList>
            <consortium name="DOE Joint Genome Institute"/>
            <person name="Zeiner C.A."/>
            <person name="Purvine S.O."/>
            <person name="Zink E.M."/>
            <person name="Wu S."/>
            <person name="Pasa-Tolic L."/>
            <person name="Chaput D.L."/>
            <person name="Haridas S."/>
            <person name="Grigoriev I.V."/>
            <person name="Santelli C.M."/>
            <person name="Hansel C.M."/>
        </authorList>
    </citation>
    <scope>NUCLEOTIDE SEQUENCE [LARGE SCALE GENOMIC DNA]</scope>
    <source>
        <strain evidence="1 2">AP3s5-JAC2a</strain>
    </source>
</reference>
<accession>A0A177C1F8</accession>
<gene>
    <name evidence="1" type="ORF">CC84DRAFT_1168370</name>
</gene>
<proteinExistence type="predicted"/>
<sequence length="308" mass="34790">MGWVHVWENGGQRQYQVHDGLMRRHLPDIAMQYPRWIELTRMAQTVSRSSGGLLLSNEALRPLQSFFNTAEKTANKDDFPTHVSNHLNDMVRRGSAIHKIRNHLTTIAYLCARGRAPSIPAYLTSFVAQHAQEIVAEDYLHLRHWEYAIKSLTKLGPTTVALNELSRARNLGPGYPTHIQRPYSPPYNSSNPNYGPYGLSNLCRGRSPTRTGPRYRSRTMPPMILPAQIAPPDFLAIPASRGIMSGFPSPSVFARDPLEAEIQEMRDNQLYLEEQVAQLQVGQQELVDEVVQQQVAGYAPLQQLTWPS</sequence>
<dbReference type="Proteomes" id="UP000077069">
    <property type="component" value="Unassembled WGS sequence"/>
</dbReference>